<keyword evidence="4" id="KW-1185">Reference proteome</keyword>
<dbReference type="SUPFAM" id="SSF69318">
    <property type="entry name" value="Integrin alpha N-terminal domain"/>
    <property type="match status" value="1"/>
</dbReference>
<dbReference type="InterPro" id="IPR024881">
    <property type="entry name" value="Tip"/>
</dbReference>
<sequence length="493" mass="55330">MKIITALVVTLGFASTSSLANSKKNLFNEVAIETDLTLSHPVYPIDLLPNPGKELMLIGTHSGQQYIDIFAASEAQLYNRIKRVKVPDTMLGVDFTKWQDTTQQVYLFSYNGIYQLALEGPELVVPVVDTQTYLKKSGAQHLSKMEFVYNINDDQKADFFTTDLNHSYVHISDETGYQMAKVDLPARLEIEGHSAEIEPPRFAFFDTNEDNISELIGFENGLLNLLPSVGSNPGQAIKLRDDIMVDDWWHTKDADGDSLDQSNLVYRKLERVVDVNHDGIFDLVVRYTKSSGALDRQNDYEIYLGAIEQGKFAFQNQTNSLIQDEGTLTDLQLLDIDNDKQLEALVSGFDIGVSQIIGALLSGSVSQDVHLFYQNEKGEFNPKNKITREVELSFSLSKGRSGSPVVLFADVNGDGKKDWVLSDEQKAFNVYLANNKHSFSRRASKYKTTLPMQGRRVVTSDLNLDGKDDLVMSYGRLDDKNMRKTIKILFATS</sequence>
<comment type="caution">
    <text evidence="3">The sequence shown here is derived from an EMBL/GenBank/DDBJ whole genome shotgun (WGS) entry which is preliminary data.</text>
</comment>
<dbReference type="Proteomes" id="UP001382455">
    <property type="component" value="Unassembled WGS sequence"/>
</dbReference>
<accession>A0ABU8EWR4</accession>
<dbReference type="PANTHER" id="PTHR13412">
    <property type="entry name" value="T-CELL IMMUNOMODULATORY PROTEIN HOMOLOG"/>
    <property type="match status" value="1"/>
</dbReference>
<reference evidence="3 4" key="1">
    <citation type="submission" date="2023-12" db="EMBL/GenBank/DDBJ databases">
        <title>Friends and Foes: Symbiotic and Algicidal bacterial influence on Karenia brevis blooms.</title>
        <authorList>
            <person name="Fei C."/>
            <person name="Mohamed A.R."/>
            <person name="Booker A."/>
            <person name="Arshad M."/>
            <person name="Klass S."/>
            <person name="Ahn S."/>
            <person name="Gilbert P.M."/>
            <person name="Heil C.A."/>
            <person name="Martinez J.M."/>
            <person name="Amin S.A."/>
        </authorList>
    </citation>
    <scope>NUCLEOTIDE SEQUENCE [LARGE SCALE GENOMIC DNA]</scope>
    <source>
        <strain evidence="3 4">CE15</strain>
    </source>
</reference>
<dbReference type="PANTHER" id="PTHR13412:SF0">
    <property type="entry name" value="T-CELL IMMUNOMODULATORY PROTEIN"/>
    <property type="match status" value="1"/>
</dbReference>
<dbReference type="EMBL" id="JBAWKS010000002">
    <property type="protein sequence ID" value="MEI4551423.1"/>
    <property type="molecule type" value="Genomic_DNA"/>
</dbReference>
<feature type="signal peptide" evidence="2">
    <location>
        <begin position="1"/>
        <end position="20"/>
    </location>
</feature>
<dbReference type="InterPro" id="IPR013517">
    <property type="entry name" value="FG-GAP"/>
</dbReference>
<evidence type="ECO:0000313" key="3">
    <source>
        <dbReference type="EMBL" id="MEI4551423.1"/>
    </source>
</evidence>
<gene>
    <name evidence="3" type="ORF">WAE96_17235</name>
</gene>
<dbReference type="Pfam" id="PF13517">
    <property type="entry name" value="FG-GAP_3"/>
    <property type="match status" value="1"/>
</dbReference>
<evidence type="ECO:0000313" key="4">
    <source>
        <dbReference type="Proteomes" id="UP001382455"/>
    </source>
</evidence>
<evidence type="ECO:0000256" key="2">
    <source>
        <dbReference type="SAM" id="SignalP"/>
    </source>
</evidence>
<keyword evidence="1 2" id="KW-0732">Signal</keyword>
<name>A0ABU8EWR4_9GAMM</name>
<feature type="chain" id="PRO_5047181503" evidence="2">
    <location>
        <begin position="21"/>
        <end position="493"/>
    </location>
</feature>
<organism evidence="3 4">
    <name type="scientific">Pseudoalteromonas spongiae</name>
    <dbReference type="NCBI Taxonomy" id="298657"/>
    <lineage>
        <taxon>Bacteria</taxon>
        <taxon>Pseudomonadati</taxon>
        <taxon>Pseudomonadota</taxon>
        <taxon>Gammaproteobacteria</taxon>
        <taxon>Alteromonadales</taxon>
        <taxon>Pseudoalteromonadaceae</taxon>
        <taxon>Pseudoalteromonas</taxon>
    </lineage>
</organism>
<dbReference type="InterPro" id="IPR028994">
    <property type="entry name" value="Integrin_alpha_N"/>
</dbReference>
<proteinExistence type="predicted"/>
<protein>
    <submittedName>
        <fullName evidence="3">VCBS repeat-containing protein</fullName>
    </submittedName>
</protein>
<dbReference type="Gene3D" id="2.130.10.130">
    <property type="entry name" value="Integrin alpha, N-terminal"/>
    <property type="match status" value="1"/>
</dbReference>
<evidence type="ECO:0000256" key="1">
    <source>
        <dbReference type="ARBA" id="ARBA00022729"/>
    </source>
</evidence>
<dbReference type="RefSeq" id="WP_336436404.1">
    <property type="nucleotide sequence ID" value="NZ_JBAWKS010000002.1"/>
</dbReference>